<evidence type="ECO:0000313" key="1">
    <source>
        <dbReference type="EMBL" id="KAG6421863.1"/>
    </source>
</evidence>
<dbReference type="AlphaFoldDB" id="A0A8X8Y1L3"/>
<comment type="caution">
    <text evidence="1">The sequence shown here is derived from an EMBL/GenBank/DDBJ whole genome shotgun (WGS) entry which is preliminary data.</text>
</comment>
<evidence type="ECO:0008006" key="3">
    <source>
        <dbReference type="Google" id="ProtNLM"/>
    </source>
</evidence>
<evidence type="ECO:0000313" key="2">
    <source>
        <dbReference type="Proteomes" id="UP000298416"/>
    </source>
</evidence>
<organism evidence="1">
    <name type="scientific">Salvia splendens</name>
    <name type="common">Scarlet sage</name>
    <dbReference type="NCBI Taxonomy" id="180675"/>
    <lineage>
        <taxon>Eukaryota</taxon>
        <taxon>Viridiplantae</taxon>
        <taxon>Streptophyta</taxon>
        <taxon>Embryophyta</taxon>
        <taxon>Tracheophyta</taxon>
        <taxon>Spermatophyta</taxon>
        <taxon>Magnoliopsida</taxon>
        <taxon>eudicotyledons</taxon>
        <taxon>Gunneridae</taxon>
        <taxon>Pentapetalae</taxon>
        <taxon>asterids</taxon>
        <taxon>lamiids</taxon>
        <taxon>Lamiales</taxon>
        <taxon>Lamiaceae</taxon>
        <taxon>Nepetoideae</taxon>
        <taxon>Mentheae</taxon>
        <taxon>Salviinae</taxon>
        <taxon>Salvia</taxon>
        <taxon>Salvia subgen. Calosphace</taxon>
        <taxon>core Calosphace</taxon>
    </lineage>
</organism>
<dbReference type="Proteomes" id="UP000298416">
    <property type="component" value="Unassembled WGS sequence"/>
</dbReference>
<dbReference type="EMBL" id="PNBA02000006">
    <property type="protein sequence ID" value="KAG6421863.1"/>
    <property type="molecule type" value="Genomic_DNA"/>
</dbReference>
<reference evidence="1" key="1">
    <citation type="submission" date="2018-01" db="EMBL/GenBank/DDBJ databases">
        <authorList>
            <person name="Mao J.F."/>
        </authorList>
    </citation>
    <scope>NUCLEOTIDE SEQUENCE</scope>
    <source>
        <strain evidence="1">Huo1</strain>
        <tissue evidence="1">Leaf</tissue>
    </source>
</reference>
<proteinExistence type="predicted"/>
<name>A0A8X8Y1L3_SALSN</name>
<reference evidence="1" key="2">
    <citation type="submission" date="2020-08" db="EMBL/GenBank/DDBJ databases">
        <title>Plant Genome Project.</title>
        <authorList>
            <person name="Zhang R.-G."/>
        </authorList>
    </citation>
    <scope>NUCLEOTIDE SEQUENCE</scope>
    <source>
        <strain evidence="1">Huo1</strain>
        <tissue evidence="1">Leaf</tissue>
    </source>
</reference>
<keyword evidence="2" id="KW-1185">Reference proteome</keyword>
<gene>
    <name evidence="1" type="ORF">SASPL_118422</name>
</gene>
<protein>
    <recommendedName>
        <fullName evidence="3">Hexosyltransferase</fullName>
    </recommendedName>
</protein>
<accession>A0A8X8Y1L3</accession>
<sequence>MLLNQGCILCEIDPVSNKETSFSRAYFASTTASFGFGSDGLLVRDGWPNLSAMIWRHPEHVEFDVVKVVHFCVAGSKPWQYTGEGEHMERADVKMLVDHRWEIYNDSAKEQVDRFLVDGDELYT</sequence>